<dbReference type="EMBL" id="JAYGJQ010000002">
    <property type="protein sequence ID" value="MEA9357302.1"/>
    <property type="molecule type" value="Genomic_DNA"/>
</dbReference>
<gene>
    <name evidence="3" type="ORF">SHI21_13840</name>
</gene>
<comment type="caution">
    <text evidence="3">The sequence shown here is derived from an EMBL/GenBank/DDBJ whole genome shotgun (WGS) entry which is preliminary data.</text>
</comment>
<feature type="domain" description="M23ase beta-sheet core" evidence="2">
    <location>
        <begin position="238"/>
        <end position="334"/>
    </location>
</feature>
<evidence type="ECO:0000256" key="1">
    <source>
        <dbReference type="ARBA" id="ARBA00022729"/>
    </source>
</evidence>
<protein>
    <submittedName>
        <fullName evidence="3">M23 family metallopeptidase</fullName>
        <ecNumber evidence="3">3.4.-.-</ecNumber>
    </submittedName>
</protein>
<dbReference type="CDD" id="cd12797">
    <property type="entry name" value="M23_peptidase"/>
    <property type="match status" value="1"/>
</dbReference>
<evidence type="ECO:0000313" key="3">
    <source>
        <dbReference type="EMBL" id="MEA9357302.1"/>
    </source>
</evidence>
<dbReference type="PANTHER" id="PTHR21666">
    <property type="entry name" value="PEPTIDASE-RELATED"/>
    <property type="match status" value="1"/>
</dbReference>
<name>A0ABU5VXG5_9BACT</name>
<dbReference type="InterPro" id="IPR050570">
    <property type="entry name" value="Cell_wall_metabolism_enzyme"/>
</dbReference>
<dbReference type="SUPFAM" id="SSF51261">
    <property type="entry name" value="Duplicated hybrid motif"/>
    <property type="match status" value="1"/>
</dbReference>
<reference evidence="3 4" key="1">
    <citation type="submission" date="2023-11" db="EMBL/GenBank/DDBJ databases">
        <title>A Novel Polar Bacteriovorax (B. antarcticus) Isolated from the Biocrust in Antarctica.</title>
        <authorList>
            <person name="Mun W."/>
            <person name="Choi S.Y."/>
            <person name="Mitchell R.J."/>
        </authorList>
    </citation>
    <scope>NUCLEOTIDE SEQUENCE [LARGE SCALE GENOMIC DNA]</scope>
    <source>
        <strain evidence="3 4">PP10</strain>
    </source>
</reference>
<organism evidence="3 4">
    <name type="scientific">Bacteriovorax antarcticus</name>
    <dbReference type="NCBI Taxonomy" id="3088717"/>
    <lineage>
        <taxon>Bacteria</taxon>
        <taxon>Pseudomonadati</taxon>
        <taxon>Bdellovibrionota</taxon>
        <taxon>Bacteriovoracia</taxon>
        <taxon>Bacteriovoracales</taxon>
        <taxon>Bacteriovoracaceae</taxon>
        <taxon>Bacteriovorax</taxon>
    </lineage>
</organism>
<dbReference type="EC" id="3.4.-.-" evidence="3"/>
<proteinExistence type="predicted"/>
<keyword evidence="1" id="KW-0732">Signal</keyword>
<accession>A0ABU5VXG5</accession>
<dbReference type="Gene3D" id="2.70.70.10">
    <property type="entry name" value="Glucose Permease (Domain IIA)"/>
    <property type="match status" value="1"/>
</dbReference>
<dbReference type="Gene3D" id="3.10.450.350">
    <property type="match status" value="1"/>
</dbReference>
<dbReference type="InterPro" id="IPR016047">
    <property type="entry name" value="M23ase_b-sheet_dom"/>
</dbReference>
<keyword evidence="4" id="KW-1185">Reference proteome</keyword>
<dbReference type="RefSeq" id="WP_323577253.1">
    <property type="nucleotide sequence ID" value="NZ_JAYGJQ010000002.1"/>
</dbReference>
<evidence type="ECO:0000259" key="2">
    <source>
        <dbReference type="Pfam" id="PF01551"/>
    </source>
</evidence>
<evidence type="ECO:0000313" key="4">
    <source>
        <dbReference type="Proteomes" id="UP001302274"/>
    </source>
</evidence>
<dbReference type="InterPro" id="IPR011055">
    <property type="entry name" value="Dup_hybrid_motif"/>
</dbReference>
<sequence>MSKFFLCFVFLISFTQRLHASEKAFNILLGYGFKEDDLAHVVKKYPELNDLELASGSNYQAPEESDESHVELKLYSEKTNEAYIVSKSGSDISVERNDVQFDVEVKVIEGAIRESFYDSVMSEFNSPVVATQVSEAFKDEFTNSKGLKTDALYSFQIEQYFDHGQFIKYGNVLSASLIVGKAISKKNYQLNPENFSWMLLSEHSVSGDRPFYLPVNSKRVTSLFQLNRRHPVKRTHQPHNGIDFGAPNGTPIYPALDGEVITISRTRSKGKFITIRHDNGYLTTYIHLKKYAPGLKVGKRVELDEKIGEVGRTGFTTGAHLHFGVIKDGYFVNPIYLVKNYPYSQKDQHLDSEIGLEEKAINNGDVLEDAIEE</sequence>
<dbReference type="PANTHER" id="PTHR21666:SF289">
    <property type="entry name" value="L-ALA--D-GLU ENDOPEPTIDASE"/>
    <property type="match status" value="1"/>
</dbReference>
<dbReference type="Pfam" id="PF01551">
    <property type="entry name" value="Peptidase_M23"/>
    <property type="match status" value="1"/>
</dbReference>
<dbReference type="GO" id="GO:0016787">
    <property type="term" value="F:hydrolase activity"/>
    <property type="evidence" value="ECO:0007669"/>
    <property type="project" value="UniProtKB-KW"/>
</dbReference>
<keyword evidence="3" id="KW-0378">Hydrolase</keyword>
<dbReference type="Proteomes" id="UP001302274">
    <property type="component" value="Unassembled WGS sequence"/>
</dbReference>